<proteinExistence type="predicted"/>
<gene>
    <name evidence="1" type="ORF">BV25DRAFT_1917643</name>
</gene>
<reference evidence="1" key="1">
    <citation type="submission" date="2021-03" db="EMBL/GenBank/DDBJ databases">
        <authorList>
            <consortium name="DOE Joint Genome Institute"/>
            <person name="Ahrendt S."/>
            <person name="Looney B.P."/>
            <person name="Miyauchi S."/>
            <person name="Morin E."/>
            <person name="Drula E."/>
            <person name="Courty P.E."/>
            <person name="Chicoki N."/>
            <person name="Fauchery L."/>
            <person name="Kohler A."/>
            <person name="Kuo A."/>
            <person name="Labutti K."/>
            <person name="Pangilinan J."/>
            <person name="Lipzen A."/>
            <person name="Riley R."/>
            <person name="Andreopoulos W."/>
            <person name="He G."/>
            <person name="Johnson J."/>
            <person name="Barry K.W."/>
            <person name="Grigoriev I.V."/>
            <person name="Nagy L."/>
            <person name="Hibbett D."/>
            <person name="Henrissat B."/>
            <person name="Matheny P.B."/>
            <person name="Labbe J."/>
            <person name="Martin F."/>
        </authorList>
    </citation>
    <scope>NUCLEOTIDE SEQUENCE</scope>
    <source>
        <strain evidence="1">HHB10654</strain>
    </source>
</reference>
<protein>
    <submittedName>
        <fullName evidence="1">Uncharacterized protein</fullName>
    </submittedName>
</protein>
<dbReference type="EMBL" id="MU277218">
    <property type="protein sequence ID" value="KAI0060555.1"/>
    <property type="molecule type" value="Genomic_DNA"/>
</dbReference>
<keyword evidence="2" id="KW-1185">Reference proteome</keyword>
<evidence type="ECO:0000313" key="1">
    <source>
        <dbReference type="EMBL" id="KAI0060555.1"/>
    </source>
</evidence>
<name>A0ACB8SX83_9AGAM</name>
<sequence>MTTHYLAIAPDGLYIETQSLHQEGRYNWAVVYVDAEGNTSRIQWPRPSSGSAVPTPRKSRPTTPQGPLMAVSAPNTGLPHILGYCKIGAYTGGMPLRVFEEAGAAALGRHGADSTRDGCPPWLFRVLGIIQERGYILKNEPIAAIEPMVCKINREADMRCLQAFLQSTQYKMYITTVSIMIEYSPVHGCM</sequence>
<reference evidence="1" key="2">
    <citation type="journal article" date="2022" name="New Phytol.">
        <title>Evolutionary transition to the ectomycorrhizal habit in the genomes of a hyperdiverse lineage of mushroom-forming fungi.</title>
        <authorList>
            <person name="Looney B."/>
            <person name="Miyauchi S."/>
            <person name="Morin E."/>
            <person name="Drula E."/>
            <person name="Courty P.E."/>
            <person name="Kohler A."/>
            <person name="Kuo A."/>
            <person name="LaButti K."/>
            <person name="Pangilinan J."/>
            <person name="Lipzen A."/>
            <person name="Riley R."/>
            <person name="Andreopoulos W."/>
            <person name="He G."/>
            <person name="Johnson J."/>
            <person name="Nolan M."/>
            <person name="Tritt A."/>
            <person name="Barry K.W."/>
            <person name="Grigoriev I.V."/>
            <person name="Nagy L.G."/>
            <person name="Hibbett D."/>
            <person name="Henrissat B."/>
            <person name="Matheny P.B."/>
            <person name="Labbe J."/>
            <person name="Martin F.M."/>
        </authorList>
    </citation>
    <scope>NUCLEOTIDE SEQUENCE</scope>
    <source>
        <strain evidence="1">HHB10654</strain>
    </source>
</reference>
<comment type="caution">
    <text evidence="1">The sequence shown here is derived from an EMBL/GenBank/DDBJ whole genome shotgun (WGS) entry which is preliminary data.</text>
</comment>
<evidence type="ECO:0000313" key="2">
    <source>
        <dbReference type="Proteomes" id="UP000814140"/>
    </source>
</evidence>
<dbReference type="Proteomes" id="UP000814140">
    <property type="component" value="Unassembled WGS sequence"/>
</dbReference>
<accession>A0ACB8SX83</accession>
<organism evidence="1 2">
    <name type="scientific">Artomyces pyxidatus</name>
    <dbReference type="NCBI Taxonomy" id="48021"/>
    <lineage>
        <taxon>Eukaryota</taxon>
        <taxon>Fungi</taxon>
        <taxon>Dikarya</taxon>
        <taxon>Basidiomycota</taxon>
        <taxon>Agaricomycotina</taxon>
        <taxon>Agaricomycetes</taxon>
        <taxon>Russulales</taxon>
        <taxon>Auriscalpiaceae</taxon>
        <taxon>Artomyces</taxon>
    </lineage>
</organism>